<dbReference type="GO" id="GO:0006629">
    <property type="term" value="P:lipid metabolic process"/>
    <property type="evidence" value="ECO:0007669"/>
    <property type="project" value="InterPro"/>
</dbReference>
<dbReference type="EMBL" id="BOPF01000052">
    <property type="protein sequence ID" value="GIJ51649.1"/>
    <property type="molecule type" value="Genomic_DNA"/>
</dbReference>
<name>A0A8J3YTM0_9ACTN</name>
<dbReference type="InterPro" id="IPR029058">
    <property type="entry name" value="AB_hydrolase_fold"/>
</dbReference>
<dbReference type="Proteomes" id="UP000619260">
    <property type="component" value="Unassembled WGS sequence"/>
</dbReference>
<evidence type="ECO:0000313" key="1">
    <source>
        <dbReference type="EMBL" id="GIJ51649.1"/>
    </source>
</evidence>
<gene>
    <name evidence="1" type="ORF">Val02_85350</name>
</gene>
<dbReference type="Gene3D" id="3.40.50.1820">
    <property type="entry name" value="alpha/beta hydrolase"/>
    <property type="match status" value="1"/>
</dbReference>
<dbReference type="RefSeq" id="WP_203905049.1">
    <property type="nucleotide sequence ID" value="NZ_BOPF01000052.1"/>
</dbReference>
<dbReference type="InterPro" id="IPR003386">
    <property type="entry name" value="LACT/PDAT_acylTrfase"/>
</dbReference>
<dbReference type="Pfam" id="PF02450">
    <property type="entry name" value="LCAT"/>
    <property type="match status" value="1"/>
</dbReference>
<dbReference type="GO" id="GO:0008374">
    <property type="term" value="F:O-acyltransferase activity"/>
    <property type="evidence" value="ECO:0007669"/>
    <property type="project" value="InterPro"/>
</dbReference>
<sequence length="485" mass="52400">MVEAVMDVVVVIPGITGSTLVQRRGDRLVPVWAPSAGAVVNAVRSLGGSVRGLRLDRTPDDGPADDGIEPAGLVPDLHVIPGVWTANLGYSAIMSWLSSTFHVFEYDPKVPLADQHPVPNLVRFPYDWRLSNRYNALRLQQTVEPVLRAWQAQGEPYRQARLVLVCHSMGGLIARWYAEQLGGAEQVRAIVTVGTPHRGSLNALDSIVNGVRKGIGPLALDLTAAVRSFPSMYELLPAFQCVADSDGLIAPHQATLPNLDAQRARWAREQFHDRLHRNPTQDTAGYNLHTIVGIRQPTRATAVLDGQRLSFSDLIDGDDLGGDGTVSRLAATPPGVQLDGPTVHGVSEQHGFLQHHKHTFEQLYTALTGAKRVYLDGAANAARLGVRVDALHLTDEPITVAVTSSTDAVRLRATLTDEAGRPVASALLKREDRARFTASFAPPPEGGYRITVDRDGPSANPVRPVNAATLVWDADKMDPEAGRDG</sequence>
<keyword evidence="2" id="KW-1185">Reference proteome</keyword>
<evidence type="ECO:0000313" key="2">
    <source>
        <dbReference type="Proteomes" id="UP000619260"/>
    </source>
</evidence>
<dbReference type="SUPFAM" id="SSF53474">
    <property type="entry name" value="alpha/beta-Hydrolases"/>
    <property type="match status" value="1"/>
</dbReference>
<reference evidence="1" key="1">
    <citation type="submission" date="2021-01" db="EMBL/GenBank/DDBJ databases">
        <title>Whole genome shotgun sequence of Virgisporangium aliadipatigenens NBRC 105644.</title>
        <authorList>
            <person name="Komaki H."/>
            <person name="Tamura T."/>
        </authorList>
    </citation>
    <scope>NUCLEOTIDE SEQUENCE</scope>
    <source>
        <strain evidence="1">NBRC 105644</strain>
    </source>
</reference>
<dbReference type="AlphaFoldDB" id="A0A8J3YTM0"/>
<dbReference type="PANTHER" id="PTHR11440">
    <property type="entry name" value="LECITHIN-CHOLESTEROL ACYLTRANSFERASE-RELATED"/>
    <property type="match status" value="1"/>
</dbReference>
<accession>A0A8J3YTM0</accession>
<protein>
    <recommendedName>
        <fullName evidence="3">Lecithin:cholesterol acyltransferase</fullName>
    </recommendedName>
</protein>
<dbReference type="PROSITE" id="PS50194">
    <property type="entry name" value="FILAMIN_REPEAT"/>
    <property type="match status" value="1"/>
</dbReference>
<evidence type="ECO:0008006" key="3">
    <source>
        <dbReference type="Google" id="ProtNLM"/>
    </source>
</evidence>
<comment type="caution">
    <text evidence="1">The sequence shown here is derived from an EMBL/GenBank/DDBJ whole genome shotgun (WGS) entry which is preliminary data.</text>
</comment>
<proteinExistence type="predicted"/>
<organism evidence="1 2">
    <name type="scientific">Virgisporangium aliadipatigenens</name>
    <dbReference type="NCBI Taxonomy" id="741659"/>
    <lineage>
        <taxon>Bacteria</taxon>
        <taxon>Bacillati</taxon>
        <taxon>Actinomycetota</taxon>
        <taxon>Actinomycetes</taxon>
        <taxon>Micromonosporales</taxon>
        <taxon>Micromonosporaceae</taxon>
        <taxon>Virgisporangium</taxon>
    </lineage>
</organism>
<dbReference type="InterPro" id="IPR017868">
    <property type="entry name" value="Filamin/ABP280_repeat-like"/>
</dbReference>